<dbReference type="SMART" id="SM00091">
    <property type="entry name" value="PAS"/>
    <property type="match status" value="5"/>
</dbReference>
<reference evidence="9 10" key="1">
    <citation type="submission" date="2021-05" db="EMBL/GenBank/DDBJ databases">
        <authorList>
            <person name="Zhang Z.D."/>
            <person name="Osman G."/>
        </authorList>
    </citation>
    <scope>NUCLEOTIDE SEQUENCE [LARGE SCALE GENOMIC DNA]</scope>
    <source>
        <strain evidence="9 10">KCTC 32217</strain>
    </source>
</reference>
<evidence type="ECO:0000256" key="1">
    <source>
        <dbReference type="ARBA" id="ARBA00000085"/>
    </source>
</evidence>
<evidence type="ECO:0000256" key="4">
    <source>
        <dbReference type="ARBA" id="ARBA00022679"/>
    </source>
</evidence>
<evidence type="ECO:0000313" key="9">
    <source>
        <dbReference type="EMBL" id="MBS9523507.1"/>
    </source>
</evidence>
<dbReference type="AlphaFoldDB" id="A0AAP2G144"/>
<dbReference type="InterPro" id="IPR003594">
    <property type="entry name" value="HATPase_dom"/>
</dbReference>
<keyword evidence="5" id="KW-0418">Kinase</keyword>
<evidence type="ECO:0000259" key="6">
    <source>
        <dbReference type="PROSITE" id="PS50109"/>
    </source>
</evidence>
<feature type="domain" description="PAS" evidence="7">
    <location>
        <begin position="211"/>
        <end position="285"/>
    </location>
</feature>
<sequence length="1235" mass="141828">MVVEADLNIENILLTLKKHPNQRFELLYLSTALKKFLNEGEKEMQDSFFERLMPTLDRPFFAKMFATVGSGVQICTPFVLNPYMFTFAQLEGCVIAQEDKSYLCNILIFQQPAPKEIHLSWLLTPTGEVICYEKNQLKKKLNTLREIQYFLLERFNFLNSNDLERFLQSEANSKFEIFSKQLFIKSEMLQNGHRMISICYGSADNELDIVDEEVYDQVIKQQSGAIYYEHEIGNKVVRWSGAIEKVLGYTQAEFKDFSVLDWSDLIHPDDRGSLITGFDEKLDLEQTLDVVYRMRNKAGEYIYVHDLAKPFFQSATGKMFVLGAIRDISELKQAEMDLLDNKSKLKELTGVVPGMVYMLKRGVGGFRQFMFVSEGSKQLFEVDASVFTDSVQSLIELIHPEDVEEVLRIDEESFLAGTKFESHFRIITPSGQTKWIYGASNKLEQYENEYIWAGFFIDITYTKEKETEAQFNYLKYRSLYEESPLAIIQFDSGGKIQGLNKRLLQKLKLDNEDVLVGKDLREILDGKPAYKAFQDALRTGEGFYEGPYLTYYHKIGYYVRITVKSIENSEILLATIEDLTEQEFIQNILNKVADISAQLKGTEFFNKLCELLTQRLGIRYCMIGEFLPKSGDIRTLAVAKAGQLLPNFNYPLEHTPCSTAIYHAEHHPVIIRDGVADEYYKDKMLADLKIVSYGAISILDAEDNKIGILTFMDDKPMENEENISKILKILGDRIGVEMQRVKYEQELVTTNHLQQAILNGADYAIFSVDNHFNINLINAKTLEIFNIDNKDQLLDIRLIDKNKLIRLKSLIAKASRSKNYSSYFHLPIPEGEHRELKISVVTLGDDRDSNYVIFADDITERTSAEKKLIESEQLYRSIAENFPKGTVDVLDKDLRYIYTEGKEYQHLGMNPKELIGSFHLLKYEAEVAVEAKTHLDAVLHGETVMYEITYGGQYYLKSGVPLTNADGEIDRILLVTQNITESKKSEKEREKLIKDLKSHNEELQRFAYIVSHNLRAPIVNISALLNLYDEEDPADPENKEVIENLKISTELLSATLMDLIEVVSIKKQKVPKVEHLSFQHVINNVERSLYQQIVESGVKITTDFKEAPDINYVYSHLENFFLNFLTNAIKYKHPERPPALHVESYKMGEFHVIAFSDNGIGLDLERYGDRLFGLYQRFHSHVDGKGLGLYLVREQIRAFDGDLTVESELGKGTTFKVFLKSMALKDPVTEPSINS</sequence>
<dbReference type="InterPro" id="IPR036890">
    <property type="entry name" value="HATPase_C_sf"/>
</dbReference>
<keyword evidence="10" id="KW-1185">Reference proteome</keyword>
<dbReference type="PROSITE" id="PS50109">
    <property type="entry name" value="HIS_KIN"/>
    <property type="match status" value="1"/>
</dbReference>
<dbReference type="NCBIfam" id="TIGR00229">
    <property type="entry name" value="sensory_box"/>
    <property type="match status" value="1"/>
</dbReference>
<dbReference type="InterPro" id="IPR013656">
    <property type="entry name" value="PAS_4"/>
</dbReference>
<dbReference type="PROSITE" id="PS50112">
    <property type="entry name" value="PAS"/>
    <property type="match status" value="1"/>
</dbReference>
<organism evidence="9 10">
    <name type="scientific">Litoribacter ruber</name>
    <dbReference type="NCBI Taxonomy" id="702568"/>
    <lineage>
        <taxon>Bacteria</taxon>
        <taxon>Pseudomonadati</taxon>
        <taxon>Bacteroidota</taxon>
        <taxon>Cytophagia</taxon>
        <taxon>Cytophagales</taxon>
        <taxon>Cyclobacteriaceae</taxon>
        <taxon>Litoribacter</taxon>
    </lineage>
</organism>
<dbReference type="RefSeq" id="WP_213944396.1">
    <property type="nucleotide sequence ID" value="NZ_JAHCMY010000002.1"/>
</dbReference>
<dbReference type="EC" id="2.7.13.3" evidence="2"/>
<dbReference type="SUPFAM" id="SSF55781">
    <property type="entry name" value="GAF domain-like"/>
    <property type="match status" value="1"/>
</dbReference>
<dbReference type="EMBL" id="JAHCMY010000002">
    <property type="protein sequence ID" value="MBS9523507.1"/>
    <property type="molecule type" value="Genomic_DNA"/>
</dbReference>
<feature type="domain" description="Histidine kinase" evidence="6">
    <location>
        <begin position="1009"/>
        <end position="1223"/>
    </location>
</feature>
<name>A0AAP2G144_9BACT</name>
<dbReference type="PROSITE" id="PS50113">
    <property type="entry name" value="PAC"/>
    <property type="match status" value="2"/>
</dbReference>
<dbReference type="InterPro" id="IPR000014">
    <property type="entry name" value="PAS"/>
</dbReference>
<dbReference type="InterPro" id="IPR036097">
    <property type="entry name" value="HisK_dim/P_sf"/>
</dbReference>
<evidence type="ECO:0000256" key="2">
    <source>
        <dbReference type="ARBA" id="ARBA00012438"/>
    </source>
</evidence>
<dbReference type="InterPro" id="IPR052162">
    <property type="entry name" value="Sensor_kinase/Photoreceptor"/>
</dbReference>
<dbReference type="Gene3D" id="3.30.565.10">
    <property type="entry name" value="Histidine kinase-like ATPase, C-terminal domain"/>
    <property type="match status" value="1"/>
</dbReference>
<dbReference type="CDD" id="cd00130">
    <property type="entry name" value="PAS"/>
    <property type="match status" value="2"/>
</dbReference>
<dbReference type="InterPro" id="IPR001610">
    <property type="entry name" value="PAC"/>
</dbReference>
<dbReference type="Gene3D" id="1.10.287.130">
    <property type="match status" value="1"/>
</dbReference>
<proteinExistence type="predicted"/>
<dbReference type="InterPro" id="IPR004358">
    <property type="entry name" value="Sig_transdc_His_kin-like_C"/>
</dbReference>
<feature type="domain" description="PAC" evidence="8">
    <location>
        <begin position="939"/>
        <end position="991"/>
    </location>
</feature>
<dbReference type="InterPro" id="IPR029016">
    <property type="entry name" value="GAF-like_dom_sf"/>
</dbReference>
<dbReference type="Proteomes" id="UP001319104">
    <property type="component" value="Unassembled WGS sequence"/>
</dbReference>
<dbReference type="PANTHER" id="PTHR43304:SF1">
    <property type="entry name" value="PAC DOMAIN-CONTAINING PROTEIN"/>
    <property type="match status" value="1"/>
</dbReference>
<dbReference type="SMART" id="SM00086">
    <property type="entry name" value="PAC"/>
    <property type="match status" value="4"/>
</dbReference>
<comment type="catalytic activity">
    <reaction evidence="1">
        <text>ATP + protein L-histidine = ADP + protein N-phospho-L-histidine.</text>
        <dbReference type="EC" id="2.7.13.3"/>
    </reaction>
</comment>
<dbReference type="PANTHER" id="PTHR43304">
    <property type="entry name" value="PHYTOCHROME-LIKE PROTEIN CPH1"/>
    <property type="match status" value="1"/>
</dbReference>
<feature type="domain" description="PAC" evidence="8">
    <location>
        <begin position="288"/>
        <end position="340"/>
    </location>
</feature>
<dbReference type="InterPro" id="IPR000700">
    <property type="entry name" value="PAS-assoc_C"/>
</dbReference>
<accession>A0AAP2G144</accession>
<dbReference type="Pfam" id="PF08448">
    <property type="entry name" value="PAS_4"/>
    <property type="match status" value="1"/>
</dbReference>
<dbReference type="InterPro" id="IPR035965">
    <property type="entry name" value="PAS-like_dom_sf"/>
</dbReference>
<dbReference type="SMART" id="SM00387">
    <property type="entry name" value="HATPase_c"/>
    <property type="match status" value="1"/>
</dbReference>
<gene>
    <name evidence="9" type="ORF">KI659_05680</name>
</gene>
<dbReference type="SUPFAM" id="SSF47384">
    <property type="entry name" value="Homodimeric domain of signal transducing histidine kinase"/>
    <property type="match status" value="1"/>
</dbReference>
<dbReference type="Pfam" id="PF08447">
    <property type="entry name" value="PAS_3"/>
    <property type="match status" value="2"/>
</dbReference>
<evidence type="ECO:0000313" key="10">
    <source>
        <dbReference type="Proteomes" id="UP001319104"/>
    </source>
</evidence>
<keyword evidence="4" id="KW-0808">Transferase</keyword>
<dbReference type="InterPro" id="IPR013655">
    <property type="entry name" value="PAS_fold_3"/>
</dbReference>
<dbReference type="InterPro" id="IPR005467">
    <property type="entry name" value="His_kinase_dom"/>
</dbReference>
<dbReference type="GO" id="GO:0000155">
    <property type="term" value="F:phosphorelay sensor kinase activity"/>
    <property type="evidence" value="ECO:0007669"/>
    <property type="project" value="InterPro"/>
</dbReference>
<dbReference type="Pfam" id="PF02518">
    <property type="entry name" value="HATPase_c"/>
    <property type="match status" value="1"/>
</dbReference>
<evidence type="ECO:0000259" key="8">
    <source>
        <dbReference type="PROSITE" id="PS50113"/>
    </source>
</evidence>
<dbReference type="SUPFAM" id="SSF55785">
    <property type="entry name" value="PYP-like sensor domain (PAS domain)"/>
    <property type="match status" value="5"/>
</dbReference>
<evidence type="ECO:0000259" key="7">
    <source>
        <dbReference type="PROSITE" id="PS50112"/>
    </source>
</evidence>
<protein>
    <recommendedName>
        <fullName evidence="2">histidine kinase</fullName>
        <ecNumber evidence="2">2.7.13.3</ecNumber>
    </recommendedName>
</protein>
<dbReference type="Pfam" id="PF13188">
    <property type="entry name" value="PAS_8"/>
    <property type="match status" value="1"/>
</dbReference>
<dbReference type="Gene3D" id="3.30.450.20">
    <property type="entry name" value="PAS domain"/>
    <property type="match status" value="5"/>
</dbReference>
<dbReference type="PRINTS" id="PR00344">
    <property type="entry name" value="BCTRLSENSOR"/>
</dbReference>
<keyword evidence="3" id="KW-0597">Phosphoprotein</keyword>
<evidence type="ECO:0000256" key="3">
    <source>
        <dbReference type="ARBA" id="ARBA00022553"/>
    </source>
</evidence>
<dbReference type="Gene3D" id="3.30.450.40">
    <property type="match status" value="1"/>
</dbReference>
<dbReference type="SUPFAM" id="SSF55874">
    <property type="entry name" value="ATPase domain of HSP90 chaperone/DNA topoisomerase II/histidine kinase"/>
    <property type="match status" value="1"/>
</dbReference>
<comment type="caution">
    <text evidence="9">The sequence shown here is derived from an EMBL/GenBank/DDBJ whole genome shotgun (WGS) entry which is preliminary data.</text>
</comment>
<evidence type="ECO:0000256" key="5">
    <source>
        <dbReference type="ARBA" id="ARBA00022777"/>
    </source>
</evidence>